<sequence length="275" mass="30496">MAHSLHEFVRRKPFLLCVDSDGCAMDTMNIKHFRCFGPCFADEWGLDAGRDAALRRWNEINLFSMTRGINRFLGLAHILTELFPDDQNVAAFSRWANNSKELSERAVEAHAAENPVFQKALSWSRAVNKAIGELTDEEKTAFRGVRAVLEEAHKSFDIAVVSSANYAAVEEEWARCGLLAHVDVLTTQQDGSKAHCIAELLKKGYAPQSAVMCGDAPGDERAASENGVFFYPILVRSEEASWEALPAFLELVKEGRAEGEEARLKAAFFRNLGGN</sequence>
<reference evidence="1" key="2">
    <citation type="submission" date="2021-04" db="EMBL/GenBank/DDBJ databases">
        <authorList>
            <person name="Gilroy R."/>
        </authorList>
    </citation>
    <scope>NUCLEOTIDE SEQUENCE</scope>
    <source>
        <strain evidence="1">ChiW7-2402</strain>
    </source>
</reference>
<dbReference type="CDD" id="cd01427">
    <property type="entry name" value="HAD_like"/>
    <property type="match status" value="1"/>
</dbReference>
<dbReference type="PANTHER" id="PTHR43434">
    <property type="entry name" value="PHOSPHOGLYCOLATE PHOSPHATASE"/>
    <property type="match status" value="1"/>
</dbReference>
<dbReference type="AlphaFoldDB" id="A0A9D2G4H5"/>
<reference evidence="1" key="1">
    <citation type="journal article" date="2021" name="PeerJ">
        <title>Extensive microbial diversity within the chicken gut microbiome revealed by metagenomics and culture.</title>
        <authorList>
            <person name="Gilroy R."/>
            <person name="Ravi A."/>
            <person name="Getino M."/>
            <person name="Pursley I."/>
            <person name="Horton D.L."/>
            <person name="Alikhan N.F."/>
            <person name="Baker D."/>
            <person name="Gharbi K."/>
            <person name="Hall N."/>
            <person name="Watson M."/>
            <person name="Adriaenssens E.M."/>
            <person name="Foster-Nyarko E."/>
            <person name="Jarju S."/>
            <person name="Secka A."/>
            <person name="Antonio M."/>
            <person name="Oren A."/>
            <person name="Chaudhuri R.R."/>
            <person name="La Ragione R."/>
            <person name="Hildebrand F."/>
            <person name="Pallen M.J."/>
        </authorList>
    </citation>
    <scope>NUCLEOTIDE SEQUENCE</scope>
    <source>
        <strain evidence="1">ChiW7-2402</strain>
    </source>
</reference>
<dbReference type="GO" id="GO:0008967">
    <property type="term" value="F:phosphoglycolate phosphatase activity"/>
    <property type="evidence" value="ECO:0007669"/>
    <property type="project" value="TreeGrafter"/>
</dbReference>
<evidence type="ECO:0000313" key="1">
    <source>
        <dbReference type="EMBL" id="HIZ72929.1"/>
    </source>
</evidence>
<dbReference type="Gene3D" id="3.40.50.1000">
    <property type="entry name" value="HAD superfamily/HAD-like"/>
    <property type="match status" value="1"/>
</dbReference>
<name>A0A9D2G4H5_9FIRM</name>
<organism evidence="1 2">
    <name type="scientific">Candidatus Gallimonas intestinavium</name>
    <dbReference type="NCBI Taxonomy" id="2838603"/>
    <lineage>
        <taxon>Bacteria</taxon>
        <taxon>Bacillati</taxon>
        <taxon>Bacillota</taxon>
        <taxon>Clostridia</taxon>
        <taxon>Candidatus Gallimonas</taxon>
    </lineage>
</organism>
<dbReference type="InterPro" id="IPR036412">
    <property type="entry name" value="HAD-like_sf"/>
</dbReference>
<gene>
    <name evidence="1" type="ORF">H9964_05065</name>
</gene>
<dbReference type="Pfam" id="PF13419">
    <property type="entry name" value="HAD_2"/>
    <property type="match status" value="1"/>
</dbReference>
<dbReference type="InterPro" id="IPR041492">
    <property type="entry name" value="HAD_2"/>
</dbReference>
<proteinExistence type="predicted"/>
<dbReference type="InterPro" id="IPR050155">
    <property type="entry name" value="HAD-like_hydrolase_sf"/>
</dbReference>
<dbReference type="Proteomes" id="UP000824102">
    <property type="component" value="Unassembled WGS sequence"/>
</dbReference>
<dbReference type="SUPFAM" id="SSF56784">
    <property type="entry name" value="HAD-like"/>
    <property type="match status" value="1"/>
</dbReference>
<comment type="caution">
    <text evidence="1">The sequence shown here is derived from an EMBL/GenBank/DDBJ whole genome shotgun (WGS) entry which is preliminary data.</text>
</comment>
<protein>
    <submittedName>
        <fullName evidence="1">HAD hydrolase-like protein</fullName>
    </submittedName>
</protein>
<dbReference type="EMBL" id="DXBB01000073">
    <property type="protein sequence ID" value="HIZ72929.1"/>
    <property type="molecule type" value="Genomic_DNA"/>
</dbReference>
<keyword evidence="1" id="KW-0378">Hydrolase</keyword>
<dbReference type="GO" id="GO:0006281">
    <property type="term" value="P:DNA repair"/>
    <property type="evidence" value="ECO:0007669"/>
    <property type="project" value="TreeGrafter"/>
</dbReference>
<dbReference type="PANTHER" id="PTHR43434:SF1">
    <property type="entry name" value="PHOSPHOGLYCOLATE PHOSPHATASE"/>
    <property type="match status" value="1"/>
</dbReference>
<evidence type="ECO:0000313" key="2">
    <source>
        <dbReference type="Proteomes" id="UP000824102"/>
    </source>
</evidence>
<accession>A0A9D2G4H5</accession>
<dbReference type="InterPro" id="IPR023214">
    <property type="entry name" value="HAD_sf"/>
</dbReference>